<dbReference type="Gene3D" id="3.60.21.10">
    <property type="match status" value="1"/>
</dbReference>
<dbReference type="InterPro" id="IPR000184">
    <property type="entry name" value="Bac_surfAg_D15"/>
</dbReference>
<evidence type="ECO:0000256" key="1">
    <source>
        <dbReference type="ARBA" id="ARBA00004370"/>
    </source>
</evidence>
<dbReference type="InterPro" id="IPR029052">
    <property type="entry name" value="Metallo-depent_PP-like"/>
</dbReference>
<sequence length="1233" mass="141654">MASCANYRLNYAPEVENWEQESTAPDSEQPYSLYLIGDVGEASKKGTVSGYDLLVRHLDNRNEESGIIFLGNNLDRKKKKTSKDDLEKELLGRLEKIKDFPGDLFFLPGESDWAIDGLEGIDWQQELIEDYLDRDDIWVPKPGCSGPEEIDLTENVVLLLADSEWYLRDWEGEIDINNDCDVKSRDVFRWLVNEEMKSNRHKNTVVAMHHPLISYGPHGGSHHIKEHLFPLTAVNENLYVPLPIVGSLTTFLRASIGNRRDIVHPVYQELVDAFMNPARQNGRFIFAGAHDQSLQHIERDSQVFIVSGAGSSKTTAVHTGKDSDFAYSRPGFSKIDFYENGSAWVEYWVTDPYEKDGKLVYRKQIKEPFPEKVDPPEPYFDPIAPGETVKVNVSDRNYQRGGFWRFLFGEHYRDVYHAEIEVPLFDLTRFNGGVEPVKRGGGAQTNSLRLEDKAGRQYNLRSIDKDATRTVPYPFNKSVVLGLVEDNFSASHPLGALASAKLSEVVDIPHTKPQVVYLPRQAALGDYNDDYADALYLIEERPDDEVWEDDESYGFPEDIEDTEGMLEEIHEDHDRVLDDEMLVFYRLFDMMIGDWDRHDDQWQWGQHDEDSLTVYRPIPRDRDQVFSHYDGASGFLVRQTAPVAKQFKPFRARIRNTKWDNYGAHFLDQTMLTGLEWSDWEAAVKHLQEAFTDEVIAKALKDAWPESIYSISGPEILRKTISRRDQLMDAARERYLFLARRVDVVGTTERDLFLVEQLDNDRIRVRVYDTNDEREKEFLFFDRTFLKKETKEISLYALDDEDVFELKGNGKGGPRLNLLGGLGEDIYENDGMDLPMHIYDTDEEEKTEIKGDNGFTRHLSDDPTKNIYDRKAPAYEYNFGSYFPSFAFNPEDGLFLGFNAKYTTYGFKKAPFASLQNLNVGFALQTKGVVLNYKGIFTDLFGLWDFQLGLDAQTPLYTNNFYGYGNNTVDFQVTEDRDRDYHRIRLAKASLYPALLRKYNSGATLEFGPTLEYFQLDNSTDRFIGTIEESLPGDIFEPKWYGGVRGIYNYRNQDDNIRPTRGIAAKVTGGWKKQFSVPGQQFSYLNASFSFYQKLEPKGRIVFATRVGVDHRFNDRFEFYQASTIGGSGPEANFRGLRRDRFTGRSAFYQNIDLRVTILNSGDWALPMSVGILGGFDHGRIWSQADETQGGRWHSSYGGGLWLSPLNIFMLNLSVFRNEADQYQFTVLGSYFF</sequence>
<dbReference type="AlphaFoldDB" id="A0A2D0N9I6"/>
<dbReference type="EMBL" id="PDUD01000025">
    <property type="protein sequence ID" value="PHN04443.1"/>
    <property type="molecule type" value="Genomic_DNA"/>
</dbReference>
<keyword evidence="2" id="KW-0472">Membrane</keyword>
<name>A0A2D0N9I6_FLAN2</name>
<dbReference type="Pfam" id="PF01103">
    <property type="entry name" value="Omp85"/>
    <property type="match status" value="1"/>
</dbReference>
<gene>
    <name evidence="4" type="ORF">CRP01_20765</name>
</gene>
<evidence type="ECO:0000256" key="2">
    <source>
        <dbReference type="ARBA" id="ARBA00023136"/>
    </source>
</evidence>
<evidence type="ECO:0000313" key="4">
    <source>
        <dbReference type="EMBL" id="PHN04443.1"/>
    </source>
</evidence>
<evidence type="ECO:0000259" key="3">
    <source>
        <dbReference type="Pfam" id="PF01103"/>
    </source>
</evidence>
<reference evidence="4 5" key="1">
    <citation type="submission" date="2017-10" db="EMBL/GenBank/DDBJ databases">
        <title>The draft genome sequence of Lewinella nigricans NBRC 102662.</title>
        <authorList>
            <person name="Wang K."/>
        </authorList>
    </citation>
    <scope>NUCLEOTIDE SEQUENCE [LARGE SCALE GENOMIC DNA]</scope>
    <source>
        <strain evidence="4 5">NBRC 102662</strain>
    </source>
</reference>
<comment type="caution">
    <text evidence="4">The sequence shown here is derived from an EMBL/GenBank/DDBJ whole genome shotgun (WGS) entry which is preliminary data.</text>
</comment>
<organism evidence="4 5">
    <name type="scientific">Flavilitoribacter nigricans (strain ATCC 23147 / DSM 23189 / NBRC 102662 / NCIMB 1420 / SS-2)</name>
    <name type="common">Lewinella nigricans</name>
    <dbReference type="NCBI Taxonomy" id="1122177"/>
    <lineage>
        <taxon>Bacteria</taxon>
        <taxon>Pseudomonadati</taxon>
        <taxon>Bacteroidota</taxon>
        <taxon>Saprospiria</taxon>
        <taxon>Saprospirales</taxon>
        <taxon>Lewinellaceae</taxon>
        <taxon>Flavilitoribacter</taxon>
    </lineage>
</organism>
<protein>
    <recommendedName>
        <fullName evidence="3">Bacterial surface antigen (D15) domain-containing protein</fullName>
    </recommendedName>
</protein>
<accession>A0A2D0N9I6</accession>
<dbReference type="Proteomes" id="UP000223913">
    <property type="component" value="Unassembled WGS sequence"/>
</dbReference>
<dbReference type="SUPFAM" id="SSF56300">
    <property type="entry name" value="Metallo-dependent phosphatases"/>
    <property type="match status" value="1"/>
</dbReference>
<comment type="subcellular location">
    <subcellularLocation>
        <location evidence="1">Membrane</location>
    </subcellularLocation>
</comment>
<dbReference type="GO" id="GO:0019867">
    <property type="term" value="C:outer membrane"/>
    <property type="evidence" value="ECO:0007669"/>
    <property type="project" value="InterPro"/>
</dbReference>
<evidence type="ECO:0000313" key="5">
    <source>
        <dbReference type="Proteomes" id="UP000223913"/>
    </source>
</evidence>
<dbReference type="Gene3D" id="2.40.160.50">
    <property type="entry name" value="membrane protein fhac: a member of the omp85/tpsb transporter family"/>
    <property type="match status" value="1"/>
</dbReference>
<keyword evidence="5" id="KW-1185">Reference proteome</keyword>
<feature type="domain" description="Bacterial surface antigen (D15)" evidence="3">
    <location>
        <begin position="1047"/>
        <end position="1221"/>
    </location>
</feature>
<proteinExistence type="predicted"/>